<dbReference type="Pfam" id="PF00196">
    <property type="entry name" value="GerE"/>
    <property type="match status" value="1"/>
</dbReference>
<accession>A0A0P1E4J1</accession>
<dbReference type="InterPro" id="IPR016032">
    <property type="entry name" value="Sig_transdc_resp-reg_C-effctor"/>
</dbReference>
<dbReference type="GO" id="GO:0006355">
    <property type="term" value="P:regulation of DNA-templated transcription"/>
    <property type="evidence" value="ECO:0007669"/>
    <property type="project" value="InterPro"/>
</dbReference>
<evidence type="ECO:0000256" key="3">
    <source>
        <dbReference type="ARBA" id="ARBA00023163"/>
    </source>
</evidence>
<sequence length="210" mass="24234">MALTFHPSNRCPICQICIHPLLIFPNSLHDSRMSDPAFEYAPIGLVELENRIIRRCNLQFARTFGGEEAEYRNMPLLHLYPSVADWERIGQRGLKAMQDTGYYTDERVMRRRDGDLFWCRARGRSLTPDDPFRHGIWSFSDISEDRPLVELTTREREVAIMSCRGLSAKEIGVELGLSYRTIEAYRARLLEKFGARKLPELVAKLSGMPL</sequence>
<keyword evidence="2" id="KW-0238">DNA-binding</keyword>
<dbReference type="PROSITE" id="PS00622">
    <property type="entry name" value="HTH_LUXR_1"/>
    <property type="match status" value="1"/>
</dbReference>
<dbReference type="CDD" id="cd00130">
    <property type="entry name" value="PAS"/>
    <property type="match status" value="1"/>
</dbReference>
<evidence type="ECO:0000256" key="1">
    <source>
        <dbReference type="ARBA" id="ARBA00023015"/>
    </source>
</evidence>
<dbReference type="Gene3D" id="3.30.450.20">
    <property type="entry name" value="PAS domain"/>
    <property type="match status" value="1"/>
</dbReference>
<dbReference type="Proteomes" id="UP000050786">
    <property type="component" value="Unassembled WGS sequence"/>
</dbReference>
<protein>
    <submittedName>
        <fullName evidence="5">Transcriptional regulatory protein UhpA</fullName>
    </submittedName>
</protein>
<feature type="domain" description="HTH luxR-type" evidence="4">
    <location>
        <begin position="144"/>
        <end position="209"/>
    </location>
</feature>
<dbReference type="EMBL" id="CYPS01000011">
    <property type="protein sequence ID" value="CUH42082.1"/>
    <property type="molecule type" value="Genomic_DNA"/>
</dbReference>
<evidence type="ECO:0000313" key="6">
    <source>
        <dbReference type="Proteomes" id="UP000050786"/>
    </source>
</evidence>
<evidence type="ECO:0000313" key="5">
    <source>
        <dbReference type="EMBL" id="CUH42082.1"/>
    </source>
</evidence>
<dbReference type="PROSITE" id="PS50043">
    <property type="entry name" value="HTH_LUXR_2"/>
    <property type="match status" value="1"/>
</dbReference>
<dbReference type="InterPro" id="IPR000014">
    <property type="entry name" value="PAS"/>
</dbReference>
<keyword evidence="1" id="KW-0805">Transcription regulation</keyword>
<reference evidence="6" key="1">
    <citation type="submission" date="2015-09" db="EMBL/GenBank/DDBJ databases">
        <authorList>
            <person name="Rodrigo-Torres L."/>
            <person name="Arahal D.R."/>
        </authorList>
    </citation>
    <scope>NUCLEOTIDE SEQUENCE [LARGE SCALE GENOMIC DNA]</scope>
    <source>
        <strain evidence="6">CECT 4293</strain>
    </source>
</reference>
<dbReference type="NCBIfam" id="TIGR00229">
    <property type="entry name" value="sensory_box"/>
    <property type="match status" value="1"/>
</dbReference>
<dbReference type="InterPro" id="IPR000792">
    <property type="entry name" value="Tscrpt_reg_LuxR_C"/>
</dbReference>
<dbReference type="SMART" id="SM00421">
    <property type="entry name" value="HTH_LUXR"/>
    <property type="match status" value="1"/>
</dbReference>
<dbReference type="CDD" id="cd06170">
    <property type="entry name" value="LuxR_C_like"/>
    <property type="match status" value="1"/>
</dbReference>
<organism evidence="5 6">
    <name type="scientific">Ruegeria atlantica</name>
    <dbReference type="NCBI Taxonomy" id="81569"/>
    <lineage>
        <taxon>Bacteria</taxon>
        <taxon>Pseudomonadati</taxon>
        <taxon>Pseudomonadota</taxon>
        <taxon>Alphaproteobacteria</taxon>
        <taxon>Rhodobacterales</taxon>
        <taxon>Roseobacteraceae</taxon>
        <taxon>Ruegeria</taxon>
    </lineage>
</organism>
<dbReference type="PANTHER" id="PTHR44688">
    <property type="entry name" value="DNA-BINDING TRANSCRIPTIONAL ACTIVATOR DEVR_DOSR"/>
    <property type="match status" value="1"/>
</dbReference>
<gene>
    <name evidence="5" type="primary">uhpA_1</name>
    <name evidence="5" type="ORF">RUM4293_00968</name>
</gene>
<dbReference type="GO" id="GO:0003677">
    <property type="term" value="F:DNA binding"/>
    <property type="evidence" value="ECO:0007669"/>
    <property type="project" value="UniProtKB-KW"/>
</dbReference>
<dbReference type="InterPro" id="IPR036388">
    <property type="entry name" value="WH-like_DNA-bd_sf"/>
</dbReference>
<proteinExistence type="predicted"/>
<keyword evidence="3" id="KW-0804">Transcription</keyword>
<keyword evidence="6" id="KW-1185">Reference proteome</keyword>
<evidence type="ECO:0000256" key="2">
    <source>
        <dbReference type="ARBA" id="ARBA00023125"/>
    </source>
</evidence>
<dbReference type="PRINTS" id="PR00038">
    <property type="entry name" value="HTHLUXR"/>
</dbReference>
<dbReference type="AlphaFoldDB" id="A0A0P1E4J1"/>
<dbReference type="Gene3D" id="1.10.10.10">
    <property type="entry name" value="Winged helix-like DNA-binding domain superfamily/Winged helix DNA-binding domain"/>
    <property type="match status" value="1"/>
</dbReference>
<name>A0A0P1E4J1_9RHOB</name>
<dbReference type="SUPFAM" id="SSF46894">
    <property type="entry name" value="C-terminal effector domain of the bipartite response regulators"/>
    <property type="match status" value="1"/>
</dbReference>
<dbReference type="PANTHER" id="PTHR44688:SF16">
    <property type="entry name" value="DNA-BINDING TRANSCRIPTIONAL ACTIVATOR DEVR_DOSR"/>
    <property type="match status" value="1"/>
</dbReference>
<dbReference type="SUPFAM" id="SSF55785">
    <property type="entry name" value="PYP-like sensor domain (PAS domain)"/>
    <property type="match status" value="1"/>
</dbReference>
<dbReference type="InterPro" id="IPR035965">
    <property type="entry name" value="PAS-like_dom_sf"/>
</dbReference>
<evidence type="ECO:0000259" key="4">
    <source>
        <dbReference type="PROSITE" id="PS50043"/>
    </source>
</evidence>